<protein>
    <submittedName>
        <fullName evidence="1">Uncharacterized protein</fullName>
    </submittedName>
</protein>
<keyword evidence="2" id="KW-1185">Reference proteome</keyword>
<proteinExistence type="predicted"/>
<reference evidence="1 2" key="1">
    <citation type="submission" date="2023-08" db="EMBL/GenBank/DDBJ databases">
        <title>Black Yeasts Isolated from many extreme environments.</title>
        <authorList>
            <person name="Coleine C."/>
            <person name="Stajich J.E."/>
            <person name="Selbmann L."/>
        </authorList>
    </citation>
    <scope>NUCLEOTIDE SEQUENCE [LARGE SCALE GENOMIC DNA]</scope>
    <source>
        <strain evidence="1 2">CCFEE 5910</strain>
    </source>
</reference>
<dbReference type="InterPro" id="IPR024079">
    <property type="entry name" value="MetalloPept_cat_dom_sf"/>
</dbReference>
<organism evidence="1 2">
    <name type="scientific">Lithohypha guttulata</name>
    <dbReference type="NCBI Taxonomy" id="1690604"/>
    <lineage>
        <taxon>Eukaryota</taxon>
        <taxon>Fungi</taxon>
        <taxon>Dikarya</taxon>
        <taxon>Ascomycota</taxon>
        <taxon>Pezizomycotina</taxon>
        <taxon>Eurotiomycetes</taxon>
        <taxon>Chaetothyriomycetidae</taxon>
        <taxon>Chaetothyriales</taxon>
        <taxon>Trichomeriaceae</taxon>
        <taxon>Lithohypha</taxon>
    </lineage>
</organism>
<sequence>MPIHVRESSFYTPSHIEDSAPQDAQLQAGQPWAESSPQYSATRRMIGNALFEAWFMAAVAGIHSIVPEDPIYINALQAIVNNYFGPNTAYVHIRYIVGKMVAALQFLTGMPSGDFDRVRSLDRSSNIIVQAVQGKITSVIAETTENVIELHPLFYHDNQRTSIAEIKIVPDLTTLEALVNVRSATFIHELAHVPGICGALDHTQTILGCRGLAGDENALLNAESWTIYAAAKLLTDAYPDFDFSGLHIVRRPTLLHHFSGYDVFRHGDHGSVWDLPGYDSSKDTWARAYGPKYKETNMEELRKKIVTLLVTSP</sequence>
<dbReference type="Proteomes" id="UP001309876">
    <property type="component" value="Unassembled WGS sequence"/>
</dbReference>
<dbReference type="GO" id="GO:0008237">
    <property type="term" value="F:metallopeptidase activity"/>
    <property type="evidence" value="ECO:0007669"/>
    <property type="project" value="InterPro"/>
</dbReference>
<accession>A0AAN7T4L6</accession>
<gene>
    <name evidence="1" type="ORF">LTR05_000116</name>
</gene>
<dbReference type="AlphaFoldDB" id="A0AAN7T4L6"/>
<dbReference type="SUPFAM" id="SSF55486">
    <property type="entry name" value="Metalloproteases ('zincins'), catalytic domain"/>
    <property type="match status" value="1"/>
</dbReference>
<comment type="caution">
    <text evidence="1">The sequence shown here is derived from an EMBL/GenBank/DDBJ whole genome shotgun (WGS) entry which is preliminary data.</text>
</comment>
<dbReference type="Gene3D" id="3.40.390.10">
    <property type="entry name" value="Collagenase (Catalytic Domain)"/>
    <property type="match status" value="1"/>
</dbReference>
<name>A0AAN7T4L6_9EURO</name>
<evidence type="ECO:0000313" key="2">
    <source>
        <dbReference type="Proteomes" id="UP001309876"/>
    </source>
</evidence>
<evidence type="ECO:0000313" key="1">
    <source>
        <dbReference type="EMBL" id="KAK5089948.1"/>
    </source>
</evidence>
<dbReference type="EMBL" id="JAVRRJ010000001">
    <property type="protein sequence ID" value="KAK5089948.1"/>
    <property type="molecule type" value="Genomic_DNA"/>
</dbReference>